<dbReference type="InterPro" id="IPR036388">
    <property type="entry name" value="WH-like_DNA-bd_sf"/>
</dbReference>
<keyword evidence="3" id="KW-0238">DNA-binding</keyword>
<dbReference type="SUPFAM" id="SSF46785">
    <property type="entry name" value="Winged helix' DNA-binding domain"/>
    <property type="match status" value="1"/>
</dbReference>
<dbReference type="GO" id="GO:0043565">
    <property type="term" value="F:sequence-specific DNA binding"/>
    <property type="evidence" value="ECO:0007669"/>
    <property type="project" value="TreeGrafter"/>
</dbReference>
<dbReference type="AlphaFoldDB" id="A0A1E8PSL6"/>
<evidence type="ECO:0000313" key="7">
    <source>
        <dbReference type="Proteomes" id="UP000092634"/>
    </source>
</evidence>
<accession>A0A1E8PSL6</accession>
<dbReference type="InterPro" id="IPR036390">
    <property type="entry name" value="WH_DNA-bd_sf"/>
</dbReference>
<keyword evidence="4" id="KW-0804">Transcription</keyword>
<dbReference type="PANTHER" id="PTHR30537:SF66">
    <property type="entry name" value="IRON-REGULATED VIRULENCE REGULATORY PROTEIN IRGB"/>
    <property type="match status" value="1"/>
</dbReference>
<dbReference type="Pfam" id="PF03466">
    <property type="entry name" value="LysR_substrate"/>
    <property type="match status" value="1"/>
</dbReference>
<protein>
    <submittedName>
        <fullName evidence="6">LysR family transcriptional regulator</fullName>
    </submittedName>
</protein>
<evidence type="ECO:0000259" key="5">
    <source>
        <dbReference type="PROSITE" id="PS50931"/>
    </source>
</evidence>
<dbReference type="EMBL" id="MAQB02000001">
    <property type="protein sequence ID" value="OFJ48860.1"/>
    <property type="molecule type" value="Genomic_DNA"/>
</dbReference>
<dbReference type="Proteomes" id="UP000092634">
    <property type="component" value="Unassembled WGS sequence"/>
</dbReference>
<dbReference type="FunFam" id="1.10.10.10:FF:000001">
    <property type="entry name" value="LysR family transcriptional regulator"/>
    <property type="match status" value="1"/>
</dbReference>
<dbReference type="PANTHER" id="PTHR30537">
    <property type="entry name" value="HTH-TYPE TRANSCRIPTIONAL REGULATOR"/>
    <property type="match status" value="1"/>
</dbReference>
<dbReference type="Pfam" id="PF00126">
    <property type="entry name" value="HTH_1"/>
    <property type="match status" value="1"/>
</dbReference>
<dbReference type="Gene3D" id="1.10.10.10">
    <property type="entry name" value="Winged helix-like DNA-binding domain superfamily/Winged helix DNA-binding domain"/>
    <property type="match status" value="1"/>
</dbReference>
<dbReference type="InterPro" id="IPR058163">
    <property type="entry name" value="LysR-type_TF_proteobact-type"/>
</dbReference>
<gene>
    <name evidence="6" type="ORF">BA896_008030</name>
</gene>
<dbReference type="InterPro" id="IPR005119">
    <property type="entry name" value="LysR_subst-bd"/>
</dbReference>
<evidence type="ECO:0000313" key="6">
    <source>
        <dbReference type="EMBL" id="OFJ48860.1"/>
    </source>
</evidence>
<organism evidence="6 7">
    <name type="scientific">Janthinobacterium lividum</name>
    <dbReference type="NCBI Taxonomy" id="29581"/>
    <lineage>
        <taxon>Bacteria</taxon>
        <taxon>Pseudomonadati</taxon>
        <taxon>Pseudomonadota</taxon>
        <taxon>Betaproteobacteria</taxon>
        <taxon>Burkholderiales</taxon>
        <taxon>Oxalobacteraceae</taxon>
        <taxon>Janthinobacterium</taxon>
    </lineage>
</organism>
<comment type="similarity">
    <text evidence="1">Belongs to the LysR transcriptional regulatory family.</text>
</comment>
<dbReference type="InterPro" id="IPR000847">
    <property type="entry name" value="LysR_HTH_N"/>
</dbReference>
<dbReference type="GO" id="GO:0006351">
    <property type="term" value="P:DNA-templated transcription"/>
    <property type="evidence" value="ECO:0007669"/>
    <property type="project" value="TreeGrafter"/>
</dbReference>
<reference evidence="6 7" key="1">
    <citation type="submission" date="2016-10" db="EMBL/GenBank/DDBJ databases">
        <title>Updated version of Genome Assembly of Janthinobacterium lividum ERGS5:01.</title>
        <authorList>
            <person name="Kumar R."/>
            <person name="Acharya V."/>
            <person name="Singh D."/>
        </authorList>
    </citation>
    <scope>NUCLEOTIDE SEQUENCE [LARGE SCALE GENOMIC DNA]</scope>
    <source>
        <strain evidence="6 7">ERGS5:01</strain>
    </source>
</reference>
<dbReference type="GO" id="GO:0003700">
    <property type="term" value="F:DNA-binding transcription factor activity"/>
    <property type="evidence" value="ECO:0007669"/>
    <property type="project" value="InterPro"/>
</dbReference>
<evidence type="ECO:0000256" key="1">
    <source>
        <dbReference type="ARBA" id="ARBA00009437"/>
    </source>
</evidence>
<evidence type="ECO:0000256" key="2">
    <source>
        <dbReference type="ARBA" id="ARBA00023015"/>
    </source>
</evidence>
<feature type="domain" description="HTH lysR-type" evidence="5">
    <location>
        <begin position="2"/>
        <end position="59"/>
    </location>
</feature>
<keyword evidence="2" id="KW-0805">Transcription regulation</keyword>
<dbReference type="Gene3D" id="3.40.190.290">
    <property type="match status" value="1"/>
</dbReference>
<sequence length="300" mass="32186">MISLDRLGIFIAIVDAGSLTAAAAVLGQSKAVVSFNLKQLEAELGVLLLTRSTRSLALTDVGQRFYEDCQRVLSEAYGAIETARQGHQSLRGTLRLSTTVEYASRTVIPALIAFAAAHPQLQIQHASSSSHEDLIAGRCDLAICMDTLNDASDRASLVERYAVWPVASPAYLASLPAKDIAILPDLQRARWLAHSRLSTPLHWDVLTPDGAAHFIVQDAAAIHSDSASALLGFALGGCGVALLPQWLVEGEVRAGRLRRLLPDVVFPEQGVYAVVTDTLPVAQKVRAFIDFLRAFVGTPA</sequence>
<dbReference type="CDD" id="cd08422">
    <property type="entry name" value="PBP2_CrgA_like"/>
    <property type="match status" value="1"/>
</dbReference>
<proteinExistence type="inferred from homology"/>
<evidence type="ECO:0000256" key="4">
    <source>
        <dbReference type="ARBA" id="ARBA00023163"/>
    </source>
</evidence>
<comment type="caution">
    <text evidence="6">The sequence shown here is derived from an EMBL/GenBank/DDBJ whole genome shotgun (WGS) entry which is preliminary data.</text>
</comment>
<name>A0A1E8PSL6_9BURK</name>
<dbReference type="PROSITE" id="PS50931">
    <property type="entry name" value="HTH_LYSR"/>
    <property type="match status" value="1"/>
</dbReference>
<evidence type="ECO:0000256" key="3">
    <source>
        <dbReference type="ARBA" id="ARBA00023125"/>
    </source>
</evidence>
<dbReference type="SUPFAM" id="SSF53850">
    <property type="entry name" value="Periplasmic binding protein-like II"/>
    <property type="match status" value="1"/>
</dbReference>